<evidence type="ECO:0008006" key="3">
    <source>
        <dbReference type="Google" id="ProtNLM"/>
    </source>
</evidence>
<evidence type="ECO:0000313" key="1">
    <source>
        <dbReference type="EMBL" id="GAA4760832.1"/>
    </source>
</evidence>
<comment type="caution">
    <text evidence="1">The sequence shown here is derived from an EMBL/GenBank/DDBJ whole genome shotgun (WGS) entry which is preliminary data.</text>
</comment>
<dbReference type="InterPro" id="IPR037883">
    <property type="entry name" value="Knr4/Smi1-like_sf"/>
</dbReference>
<dbReference type="SUPFAM" id="SSF160631">
    <property type="entry name" value="SMI1/KNR4-like"/>
    <property type="match status" value="1"/>
</dbReference>
<gene>
    <name evidence="1" type="ORF">GCM10023329_02520</name>
</gene>
<reference evidence="2" key="1">
    <citation type="journal article" date="2019" name="Int. J. Syst. Evol. Microbiol.">
        <title>The Global Catalogue of Microorganisms (GCM) 10K type strain sequencing project: providing services to taxonomists for standard genome sequencing and annotation.</title>
        <authorList>
            <consortium name="The Broad Institute Genomics Platform"/>
            <consortium name="The Broad Institute Genome Sequencing Center for Infectious Disease"/>
            <person name="Wu L."/>
            <person name="Ma J."/>
        </authorList>
    </citation>
    <scope>NUCLEOTIDE SEQUENCE [LARGE SCALE GENOMIC DNA]</scope>
    <source>
        <strain evidence="2">JCM 18324</strain>
    </source>
</reference>
<dbReference type="Gene3D" id="3.40.1580.10">
    <property type="entry name" value="SMI1/KNR4-like"/>
    <property type="match status" value="1"/>
</dbReference>
<accession>A0ABP8ZNW9</accession>
<protein>
    <recommendedName>
        <fullName evidence="3">Knr4/Smi1-like domain-containing protein</fullName>
    </recommendedName>
</protein>
<dbReference type="RefSeq" id="WP_345608411.1">
    <property type="nucleotide sequence ID" value="NZ_BAABJV010000001.1"/>
</dbReference>
<sequence>MTDPVEQLSQVLVSYGGEIGDDVDWTVVEAAYGTAFPEDYKRFVQRFGNGTIEGAIGAMIPVVTDDRTTRRVSRLPDRALADPAFRRWADPDHARKYRLDQILVWGETDSADTLGWITTGADPEEWPVAVYHRGDAAWMVHHCGMAEFLVGLIRGEFPECPISDASLVGAQGLRFLHDREEERLAGLGVYPWDED</sequence>
<name>A0ABP8ZNW9_9ACTN</name>
<evidence type="ECO:0000313" key="2">
    <source>
        <dbReference type="Proteomes" id="UP001501147"/>
    </source>
</evidence>
<proteinExistence type="predicted"/>
<dbReference type="EMBL" id="BAABJV010000001">
    <property type="protein sequence ID" value="GAA4760832.1"/>
    <property type="molecule type" value="Genomic_DNA"/>
</dbReference>
<keyword evidence="2" id="KW-1185">Reference proteome</keyword>
<organism evidence="1 2">
    <name type="scientific">Streptomyces sanyensis</name>
    <dbReference type="NCBI Taxonomy" id="568869"/>
    <lineage>
        <taxon>Bacteria</taxon>
        <taxon>Bacillati</taxon>
        <taxon>Actinomycetota</taxon>
        <taxon>Actinomycetes</taxon>
        <taxon>Kitasatosporales</taxon>
        <taxon>Streptomycetaceae</taxon>
        <taxon>Streptomyces</taxon>
    </lineage>
</organism>
<dbReference type="Proteomes" id="UP001501147">
    <property type="component" value="Unassembled WGS sequence"/>
</dbReference>